<dbReference type="EMBL" id="JAMZMK010007197">
    <property type="protein sequence ID" value="KAI7745565.1"/>
    <property type="molecule type" value="Genomic_DNA"/>
</dbReference>
<name>A0AAD5CS14_AMBAR</name>
<organism evidence="1 2">
    <name type="scientific">Ambrosia artemisiifolia</name>
    <name type="common">Common ragweed</name>
    <dbReference type="NCBI Taxonomy" id="4212"/>
    <lineage>
        <taxon>Eukaryota</taxon>
        <taxon>Viridiplantae</taxon>
        <taxon>Streptophyta</taxon>
        <taxon>Embryophyta</taxon>
        <taxon>Tracheophyta</taxon>
        <taxon>Spermatophyta</taxon>
        <taxon>Magnoliopsida</taxon>
        <taxon>eudicotyledons</taxon>
        <taxon>Gunneridae</taxon>
        <taxon>Pentapetalae</taxon>
        <taxon>asterids</taxon>
        <taxon>campanulids</taxon>
        <taxon>Asterales</taxon>
        <taxon>Asteraceae</taxon>
        <taxon>Asteroideae</taxon>
        <taxon>Heliantheae alliance</taxon>
        <taxon>Heliantheae</taxon>
        <taxon>Ambrosia</taxon>
    </lineage>
</organism>
<dbReference type="AlphaFoldDB" id="A0AAD5CS14"/>
<proteinExistence type="predicted"/>
<gene>
    <name evidence="1" type="ORF">M8C21_001838</name>
</gene>
<evidence type="ECO:0008006" key="3">
    <source>
        <dbReference type="Google" id="ProtNLM"/>
    </source>
</evidence>
<accession>A0AAD5CS14</accession>
<comment type="caution">
    <text evidence="1">The sequence shown here is derived from an EMBL/GenBank/DDBJ whole genome shotgun (WGS) entry which is preliminary data.</text>
</comment>
<reference evidence="1" key="1">
    <citation type="submission" date="2022-06" db="EMBL/GenBank/DDBJ databases">
        <title>Uncovering the hologenomic basis of an extraordinary plant invasion.</title>
        <authorList>
            <person name="Bieker V.C."/>
            <person name="Martin M.D."/>
            <person name="Gilbert T."/>
            <person name="Hodgins K."/>
            <person name="Battlay P."/>
            <person name="Petersen B."/>
            <person name="Wilson J."/>
        </authorList>
    </citation>
    <scope>NUCLEOTIDE SEQUENCE</scope>
    <source>
        <strain evidence="1">AA19_3_7</strain>
        <tissue evidence="1">Leaf</tissue>
    </source>
</reference>
<evidence type="ECO:0000313" key="2">
    <source>
        <dbReference type="Proteomes" id="UP001206925"/>
    </source>
</evidence>
<sequence>MSRPLSKLVESIFGLVKEKDGLMTLASVKRDIKLLPTFFCGALKIRRSCRKKIHERITAVSG</sequence>
<protein>
    <recommendedName>
        <fullName evidence="3">Transposase DDE domain-containing protein</fullName>
    </recommendedName>
</protein>
<evidence type="ECO:0000313" key="1">
    <source>
        <dbReference type="EMBL" id="KAI7745565.1"/>
    </source>
</evidence>
<keyword evidence="2" id="KW-1185">Reference proteome</keyword>
<dbReference type="Proteomes" id="UP001206925">
    <property type="component" value="Unassembled WGS sequence"/>
</dbReference>